<dbReference type="InterPro" id="IPR014710">
    <property type="entry name" value="RmlC-like_jellyroll"/>
</dbReference>
<name>A0A1Z1MN61_9FLOR</name>
<dbReference type="GO" id="GO:0003677">
    <property type="term" value="F:DNA binding"/>
    <property type="evidence" value="ECO:0007669"/>
    <property type="project" value="InterPro"/>
</dbReference>
<keyword evidence="2" id="KW-0150">Chloroplast</keyword>
<dbReference type="AlphaFoldDB" id="A0A1Z1MN61"/>
<feature type="domain" description="HTH crp-type" evidence="1">
    <location>
        <begin position="131"/>
        <end position="205"/>
    </location>
</feature>
<dbReference type="SUPFAM" id="SSF46785">
    <property type="entry name" value="Winged helix' DNA-binding domain"/>
    <property type="match status" value="1"/>
</dbReference>
<accession>A0A1Z1MN61</accession>
<dbReference type="RefSeq" id="YP_009398341.1">
    <property type="nucleotide sequence ID" value="NC_035291.1"/>
</dbReference>
<gene>
    <name evidence="2" type="primary">ntcA</name>
</gene>
<keyword evidence="2" id="KW-0934">Plastid</keyword>
<dbReference type="EMBL" id="MF101447">
    <property type="protein sequence ID" value="ARW67527.1"/>
    <property type="molecule type" value="Genomic_DNA"/>
</dbReference>
<dbReference type="Gene3D" id="2.60.120.10">
    <property type="entry name" value="Jelly Rolls"/>
    <property type="match status" value="1"/>
</dbReference>
<dbReference type="Pfam" id="PF13545">
    <property type="entry name" value="HTH_Crp_2"/>
    <property type="match status" value="1"/>
</dbReference>
<evidence type="ECO:0000259" key="1">
    <source>
        <dbReference type="PROSITE" id="PS51063"/>
    </source>
</evidence>
<organism evidence="2">
    <name type="scientific">Thaumatella adunca</name>
    <dbReference type="NCBI Taxonomy" id="2006976"/>
    <lineage>
        <taxon>Eukaryota</taxon>
        <taxon>Rhodophyta</taxon>
        <taxon>Florideophyceae</taxon>
        <taxon>Rhodymeniophycidae</taxon>
        <taxon>Ceramiales</taxon>
        <taxon>Rhodomelaceae</taxon>
        <taxon>Thaumatella</taxon>
    </lineage>
</organism>
<dbReference type="GO" id="GO:0006355">
    <property type="term" value="P:regulation of DNA-templated transcription"/>
    <property type="evidence" value="ECO:0007669"/>
    <property type="project" value="InterPro"/>
</dbReference>
<evidence type="ECO:0000313" key="2">
    <source>
        <dbReference type="EMBL" id="ARW67527.1"/>
    </source>
</evidence>
<proteinExistence type="predicted"/>
<dbReference type="GeneID" id="33360853"/>
<dbReference type="PROSITE" id="PS51063">
    <property type="entry name" value="HTH_CRP_2"/>
    <property type="match status" value="1"/>
</dbReference>
<reference evidence="2" key="1">
    <citation type="journal article" date="2017" name="J. Phycol.">
        <title>Analysis of chloroplast genomes and a supermatrix inform reclassification of the Rhodomelaceae (Rhodophyta).</title>
        <authorList>
            <person name="Diaz-Tapia P."/>
            <person name="Maggs C.A."/>
            <person name="West J.A."/>
            <person name="Verbruggen H."/>
        </authorList>
    </citation>
    <scope>NUCLEOTIDE SEQUENCE</scope>
    <source>
        <strain evidence="2">PD1388</strain>
    </source>
</reference>
<sequence>MKWIKLFSNHKIPYYVYKLNKSDSIILCKKYNKKHKSLIILYGSIYVVKIFSNQEQIPIVILNKDNIFTNIEKQNKSYYKLIALEKTYIATFQINIFQSRHINHSLTINIIKNYDKTLEKYEIMNEIINQKYLKNRVLQLILSICLQFGIIKNNKVYIPFKLSQDNIAAMTGTTKTTVNKIMKIIYKKKIIEYSNKKTISINYILNLNFK</sequence>
<geneLocation type="chloroplast" evidence="2"/>
<dbReference type="InterPro" id="IPR036390">
    <property type="entry name" value="WH_DNA-bd_sf"/>
</dbReference>
<protein>
    <submittedName>
        <fullName evidence="2">Global nitrogen transcriptional regulator</fullName>
    </submittedName>
</protein>
<dbReference type="InterPro" id="IPR012318">
    <property type="entry name" value="HTH_CRP"/>
</dbReference>